<gene>
    <name evidence="21" type="ORF">PHYBOEH_011429</name>
</gene>
<dbReference type="EMBL" id="JAGDFL010000086">
    <property type="protein sequence ID" value="KAG7398256.1"/>
    <property type="molecule type" value="Genomic_DNA"/>
</dbReference>
<comment type="catalytic activity">
    <reaction evidence="17">
        <text>phytol + CTP = phytyl phosphate + CDP + H(+)</text>
        <dbReference type="Rhea" id="RHEA:38055"/>
        <dbReference type="ChEBI" id="CHEBI:15378"/>
        <dbReference type="ChEBI" id="CHEBI:17327"/>
        <dbReference type="ChEBI" id="CHEBI:37563"/>
        <dbReference type="ChEBI" id="CHEBI:58069"/>
        <dbReference type="ChEBI" id="CHEBI:75483"/>
        <dbReference type="EC" id="2.7.1.182"/>
    </reaction>
</comment>
<keyword evidence="14" id="KW-0472">Membrane</keyword>
<reference evidence="21" key="1">
    <citation type="submission" date="2021-02" db="EMBL/GenBank/DDBJ databases">
        <authorList>
            <person name="Palmer J.M."/>
        </authorList>
    </citation>
    <scope>NUCLEOTIDE SEQUENCE</scope>
    <source>
        <strain evidence="21">SCRP23</strain>
    </source>
</reference>
<evidence type="ECO:0000313" key="21">
    <source>
        <dbReference type="EMBL" id="KAG7398256.1"/>
    </source>
</evidence>
<evidence type="ECO:0000256" key="15">
    <source>
        <dbReference type="ARBA" id="ARBA00024015"/>
    </source>
</evidence>
<evidence type="ECO:0000313" key="22">
    <source>
        <dbReference type="Proteomes" id="UP000693981"/>
    </source>
</evidence>
<keyword evidence="8" id="KW-0479">Metal-binding</keyword>
<keyword evidence="12" id="KW-0809">Transit peptide</keyword>
<dbReference type="GO" id="GO:0008270">
    <property type="term" value="F:zinc ion binding"/>
    <property type="evidence" value="ECO:0007669"/>
    <property type="project" value="UniProtKB-KW"/>
</dbReference>
<evidence type="ECO:0000256" key="7">
    <source>
        <dbReference type="ARBA" id="ARBA00022692"/>
    </source>
</evidence>
<evidence type="ECO:0000256" key="18">
    <source>
        <dbReference type="PROSITE-ProRule" id="PRU00134"/>
    </source>
</evidence>
<dbReference type="SMART" id="SM00028">
    <property type="entry name" value="TPR"/>
    <property type="match status" value="2"/>
</dbReference>
<dbReference type="InterPro" id="IPR019734">
    <property type="entry name" value="TPR_rpt"/>
</dbReference>
<evidence type="ECO:0000256" key="2">
    <source>
        <dbReference type="ARBA" id="ARBA00004229"/>
    </source>
</evidence>
<keyword evidence="13" id="KW-1133">Transmembrane helix</keyword>
<feature type="domain" description="MYND-type" evidence="20">
    <location>
        <begin position="137"/>
        <end position="182"/>
    </location>
</feature>
<evidence type="ECO:0000256" key="4">
    <source>
        <dbReference type="ARBA" id="ARBA00022528"/>
    </source>
</evidence>
<dbReference type="PROSITE" id="PS01360">
    <property type="entry name" value="ZF_MYND_1"/>
    <property type="match status" value="1"/>
</dbReference>
<dbReference type="PROSITE" id="PS50865">
    <property type="entry name" value="ZF_MYND_2"/>
    <property type="match status" value="1"/>
</dbReference>
<dbReference type="PANTHER" id="PTHR32523:SF8">
    <property type="entry name" value="DOLICHOL KINASE"/>
    <property type="match status" value="1"/>
</dbReference>
<keyword evidence="7" id="KW-0812">Transmembrane</keyword>
<evidence type="ECO:0000256" key="19">
    <source>
        <dbReference type="PROSITE-ProRule" id="PRU00339"/>
    </source>
</evidence>
<evidence type="ECO:0000256" key="12">
    <source>
        <dbReference type="ARBA" id="ARBA00022946"/>
    </source>
</evidence>
<keyword evidence="22" id="KW-1185">Reference proteome</keyword>
<comment type="pathway">
    <text evidence="15">Cofactor biosynthesis; tocopherol biosynthesis.</text>
</comment>
<evidence type="ECO:0000256" key="1">
    <source>
        <dbReference type="ARBA" id="ARBA00004141"/>
    </source>
</evidence>
<keyword evidence="19" id="KW-0802">TPR repeat</keyword>
<dbReference type="GO" id="GO:0010276">
    <property type="term" value="F:phytol kinase activity"/>
    <property type="evidence" value="ECO:0007669"/>
    <property type="project" value="UniProtKB-EC"/>
</dbReference>
<evidence type="ECO:0000256" key="13">
    <source>
        <dbReference type="ARBA" id="ARBA00022989"/>
    </source>
</evidence>
<dbReference type="Pfam" id="PF13424">
    <property type="entry name" value="TPR_12"/>
    <property type="match status" value="1"/>
</dbReference>
<feature type="repeat" description="TPR" evidence="19">
    <location>
        <begin position="63"/>
        <end position="96"/>
    </location>
</feature>
<evidence type="ECO:0000256" key="6">
    <source>
        <dbReference type="ARBA" id="ARBA00022679"/>
    </source>
</evidence>
<dbReference type="InterPro" id="IPR039606">
    <property type="entry name" value="Phytol/farnesol_kinase"/>
</dbReference>
<dbReference type="EC" id="2.7.1.182" evidence="16"/>
<proteinExistence type="inferred from homology"/>
<evidence type="ECO:0000256" key="5">
    <source>
        <dbReference type="ARBA" id="ARBA00022640"/>
    </source>
</evidence>
<accession>A0A8T1WXW1</accession>
<dbReference type="Proteomes" id="UP000693981">
    <property type="component" value="Unassembled WGS sequence"/>
</dbReference>
<comment type="subcellular location">
    <subcellularLocation>
        <location evidence="1">Membrane</location>
        <topology evidence="1">Multi-pass membrane protein</topology>
    </subcellularLocation>
    <subcellularLocation>
        <location evidence="2">Plastid</location>
        <location evidence="2">Chloroplast</location>
    </subcellularLocation>
</comment>
<name>A0A8T1WXW1_9STRA</name>
<dbReference type="OrthoDB" id="188436at2759"/>
<evidence type="ECO:0000259" key="20">
    <source>
        <dbReference type="PROSITE" id="PS50865"/>
    </source>
</evidence>
<keyword evidence="6" id="KW-0808">Transferase</keyword>
<evidence type="ECO:0000256" key="17">
    <source>
        <dbReference type="ARBA" id="ARBA00048889"/>
    </source>
</evidence>
<dbReference type="PANTHER" id="PTHR32523">
    <property type="entry name" value="PHYTOL KINASE 1, CHLOROPLASTIC"/>
    <property type="match status" value="1"/>
</dbReference>
<dbReference type="Pfam" id="PF01753">
    <property type="entry name" value="zf-MYND"/>
    <property type="match status" value="1"/>
</dbReference>
<protein>
    <recommendedName>
        <fullName evidence="16">phytol kinase</fullName>
        <ecNumber evidence="16">2.7.1.182</ecNumber>
    </recommendedName>
</protein>
<dbReference type="GO" id="GO:0009507">
    <property type="term" value="C:chloroplast"/>
    <property type="evidence" value="ECO:0007669"/>
    <property type="project" value="UniProtKB-SubCell"/>
</dbReference>
<dbReference type="PROSITE" id="PS50005">
    <property type="entry name" value="TPR"/>
    <property type="match status" value="1"/>
</dbReference>
<organism evidence="21 22">
    <name type="scientific">Phytophthora boehmeriae</name>
    <dbReference type="NCBI Taxonomy" id="109152"/>
    <lineage>
        <taxon>Eukaryota</taxon>
        <taxon>Sar</taxon>
        <taxon>Stramenopiles</taxon>
        <taxon>Oomycota</taxon>
        <taxon>Peronosporomycetes</taxon>
        <taxon>Peronosporales</taxon>
        <taxon>Peronosporaceae</taxon>
        <taxon>Phytophthora</taxon>
    </lineage>
</organism>
<dbReference type="InterPro" id="IPR002893">
    <property type="entry name" value="Znf_MYND"/>
</dbReference>
<evidence type="ECO:0000256" key="3">
    <source>
        <dbReference type="ARBA" id="ARBA00010794"/>
    </source>
</evidence>
<evidence type="ECO:0000256" key="16">
    <source>
        <dbReference type="ARBA" id="ARBA00039024"/>
    </source>
</evidence>
<evidence type="ECO:0000256" key="11">
    <source>
        <dbReference type="ARBA" id="ARBA00022833"/>
    </source>
</evidence>
<keyword evidence="4" id="KW-0150">Chloroplast</keyword>
<keyword evidence="5" id="KW-0934">Plastid</keyword>
<comment type="similarity">
    <text evidence="3">Belongs to the polyprenol kinase family.</text>
</comment>
<sequence length="186" mass="20756">MDSYTHAPVLPSAADATAYMELVLLSNEAVKLTKSSKFAEAEPILRDVLRRKPTAGFDEVSVALTKNELGSVLRQLGQYEEALQLLNEALEVRERYDEAVGITIALRDGNLTREEIAKVYEANGDCAKALETREKGKRICGSDACEALDYEKLHACTRCKSVFYCGKQCQGQDWRTRHRPLCQKAP</sequence>
<keyword evidence="11" id="KW-0862">Zinc</keyword>
<keyword evidence="10" id="KW-0418">Kinase</keyword>
<keyword evidence="9 18" id="KW-0863">Zinc-finger</keyword>
<dbReference type="GO" id="GO:0016020">
    <property type="term" value="C:membrane"/>
    <property type="evidence" value="ECO:0007669"/>
    <property type="project" value="UniProtKB-SubCell"/>
</dbReference>
<comment type="caution">
    <text evidence="21">The sequence shown here is derived from an EMBL/GenBank/DDBJ whole genome shotgun (WGS) entry which is preliminary data.</text>
</comment>
<evidence type="ECO:0000256" key="8">
    <source>
        <dbReference type="ARBA" id="ARBA00022723"/>
    </source>
</evidence>
<evidence type="ECO:0000256" key="9">
    <source>
        <dbReference type="ARBA" id="ARBA00022771"/>
    </source>
</evidence>
<evidence type="ECO:0000256" key="10">
    <source>
        <dbReference type="ARBA" id="ARBA00022777"/>
    </source>
</evidence>
<evidence type="ECO:0000256" key="14">
    <source>
        <dbReference type="ARBA" id="ARBA00023136"/>
    </source>
</evidence>
<dbReference type="AlphaFoldDB" id="A0A8T1WXW1"/>